<sequence length="57" mass="6584">MVDTRISNLSKTLTLIDLAFLDNKGNYPICRLVGSEVIINISEFILKFFVFFDLQRT</sequence>
<organism evidence="1">
    <name type="scientific">Colwellia sp. C1</name>
    <dbReference type="NCBI Taxonomy" id="1737566"/>
    <lineage>
        <taxon>Bacteria</taxon>
        <taxon>Pseudomonadati</taxon>
        <taxon>Pseudomonadota</taxon>
        <taxon>Gammaproteobacteria</taxon>
        <taxon>Alteromonadales</taxon>
        <taxon>Colwelliaceae</taxon>
        <taxon>Colwellia</taxon>
    </lineage>
</organism>
<proteinExistence type="predicted"/>
<protein>
    <submittedName>
        <fullName evidence="1">Uncharacterized protein</fullName>
    </submittedName>
</protein>
<evidence type="ECO:0000313" key="1">
    <source>
        <dbReference type="EMBL" id="ANC57928.1"/>
    </source>
</evidence>
<reference evidence="1" key="1">
    <citation type="submission" date="2016-03" db="EMBL/GenBank/DDBJ databases">
        <title>Partial sequence of psychrophilic Colwellia sp.</title>
        <authorList>
            <person name="Pankowski J.A."/>
            <person name="Leong J.S."/>
            <person name="Nano F.E."/>
        </authorList>
    </citation>
    <scope>NUCLEOTIDE SEQUENCE</scope>
    <source>
        <strain evidence="1">C1</strain>
    </source>
</reference>
<dbReference type="EMBL" id="KU926706">
    <property type="protein sequence ID" value="ANC57928.1"/>
    <property type="molecule type" value="Genomic_DNA"/>
</dbReference>
<accession>A0A168PI40</accession>
<dbReference type="AlphaFoldDB" id="A0A168PI40"/>
<name>A0A168PI40_9GAMM</name>